<evidence type="ECO:0000313" key="2">
    <source>
        <dbReference type="Proteomes" id="UP000500791"/>
    </source>
</evidence>
<dbReference type="KEGG" id="mon:G8E03_07990"/>
<sequence>MLAAAGVLAGCGGGGGGSASAPGPTPPTSLTLAQLSEGQFSSSRASGGIGKSLRYREANPAPPAGDSPDAVLGRIQSDARKLQGILFTDDSETGLINAAFNDRETSSAVQLVNRVYVSTDYANGDLELQALDLGAYDSVLGGMWRYVPPSSNPQTFVGGWHAGSLTDVADLPTSNSVTFTGNVLGLYVRNDNVNPGDTIPLVISEVTGNASVEMNFVTGDIVEGANSFLTNLVLTDLPGEELNEFNIVNGSTTAIDGNQWDAELVATNQDNDSTDFSAAADSDISGRFYGPGGATQEMGAAFRVRDDNESEIFSGMFLAVGN</sequence>
<keyword evidence="2" id="KW-1185">Reference proteome</keyword>
<reference evidence="1 2" key="1">
    <citation type="submission" date="2020-03" db="EMBL/GenBank/DDBJ databases">
        <title>Complete genome sequence of Monaibacterium sp. ALG8 with diverse plasmids.</title>
        <authorList>
            <person name="Sun C."/>
        </authorList>
    </citation>
    <scope>NUCLEOTIDE SEQUENCE [LARGE SCALE GENOMIC DNA]</scope>
    <source>
        <strain evidence="1 2">ALG8</strain>
    </source>
</reference>
<name>A0A6G7VLA0_9RHOB</name>
<proteinExistence type="predicted"/>
<dbReference type="AlphaFoldDB" id="A0A6G7VLA0"/>
<dbReference type="Proteomes" id="UP000500791">
    <property type="component" value="Chromosome"/>
</dbReference>
<dbReference type="EMBL" id="CP049811">
    <property type="protein sequence ID" value="QIK40712.1"/>
    <property type="molecule type" value="Genomic_DNA"/>
</dbReference>
<dbReference type="Gene3D" id="2.40.160.90">
    <property type="match status" value="1"/>
</dbReference>
<dbReference type="InterPro" id="IPR011250">
    <property type="entry name" value="OMP/PagP_B-barrel"/>
</dbReference>
<dbReference type="RefSeq" id="WP_166190461.1">
    <property type="nucleotide sequence ID" value="NZ_CP049811.1"/>
</dbReference>
<protein>
    <submittedName>
        <fullName evidence="1">Transferrin-binding protein-like solute binding protein</fullName>
    </submittedName>
</protein>
<evidence type="ECO:0000313" key="1">
    <source>
        <dbReference type="EMBL" id="QIK40712.1"/>
    </source>
</evidence>
<organism evidence="1 2">
    <name type="scientific">Pontivivens nitratireducens</name>
    <dbReference type="NCBI Taxonomy" id="2758038"/>
    <lineage>
        <taxon>Bacteria</taxon>
        <taxon>Pseudomonadati</taxon>
        <taxon>Pseudomonadota</taxon>
        <taxon>Alphaproteobacteria</taxon>
        <taxon>Rhodobacterales</taxon>
        <taxon>Paracoccaceae</taxon>
        <taxon>Pontivivens</taxon>
    </lineage>
</organism>
<accession>A0A6G7VLA0</accession>
<gene>
    <name evidence="1" type="ORF">G8E03_07990</name>
</gene>
<dbReference type="SUPFAM" id="SSF56925">
    <property type="entry name" value="OMPA-like"/>
    <property type="match status" value="1"/>
</dbReference>